<comment type="caution">
    <text evidence="1">The sequence shown here is derived from an EMBL/GenBank/DDBJ whole genome shotgun (WGS) entry which is preliminary data.</text>
</comment>
<dbReference type="EMBL" id="JAADJF010000061">
    <property type="protein sequence ID" value="KAF4441141.1"/>
    <property type="molecule type" value="Genomic_DNA"/>
</dbReference>
<name>A0A8H4K0E7_9HYPO</name>
<proteinExistence type="predicted"/>
<keyword evidence="2" id="KW-1185">Reference proteome</keyword>
<dbReference type="Proteomes" id="UP000536711">
    <property type="component" value="Unassembled WGS sequence"/>
</dbReference>
<organism evidence="1 2">
    <name type="scientific">Fusarium acutatum</name>
    <dbReference type="NCBI Taxonomy" id="78861"/>
    <lineage>
        <taxon>Eukaryota</taxon>
        <taxon>Fungi</taxon>
        <taxon>Dikarya</taxon>
        <taxon>Ascomycota</taxon>
        <taxon>Pezizomycotina</taxon>
        <taxon>Sordariomycetes</taxon>
        <taxon>Hypocreomycetidae</taxon>
        <taxon>Hypocreales</taxon>
        <taxon>Nectriaceae</taxon>
        <taxon>Fusarium</taxon>
        <taxon>Fusarium fujikuroi species complex</taxon>
    </lineage>
</organism>
<protein>
    <submittedName>
        <fullName evidence="1">Uncharacterized protein</fullName>
    </submittedName>
</protein>
<evidence type="ECO:0000313" key="2">
    <source>
        <dbReference type="Proteomes" id="UP000536711"/>
    </source>
</evidence>
<reference evidence="1 2" key="1">
    <citation type="submission" date="2020-01" db="EMBL/GenBank/DDBJ databases">
        <title>Identification and distribution of gene clusters putatively required for synthesis of sphingolipid metabolism inhibitors in phylogenetically diverse species of the filamentous fungus Fusarium.</title>
        <authorList>
            <person name="Kim H.-S."/>
            <person name="Busman M."/>
            <person name="Brown D.W."/>
            <person name="Divon H."/>
            <person name="Uhlig S."/>
            <person name="Proctor R.H."/>
        </authorList>
    </citation>
    <scope>NUCLEOTIDE SEQUENCE [LARGE SCALE GENOMIC DNA]</scope>
    <source>
        <strain evidence="1 2">NRRL 13308</strain>
    </source>
</reference>
<dbReference type="AlphaFoldDB" id="A0A8H4K0E7"/>
<dbReference type="OrthoDB" id="5018716at2759"/>
<sequence>MVVVFKQKGDPEFWTNPTPKTLIKECIDPYMTPCTDHATKTIRFTYEKEKDNAEMMKAEMWPTFDRLQVFNDWEVSEITAFRKYGKTETLSA</sequence>
<evidence type="ECO:0000313" key="1">
    <source>
        <dbReference type="EMBL" id="KAF4441141.1"/>
    </source>
</evidence>
<gene>
    <name evidence="1" type="ORF">FACUT_2909</name>
</gene>
<accession>A0A8H4K0E7</accession>